<gene>
    <name evidence="5" type="ORF">H1191_18675</name>
</gene>
<dbReference type="PANTHER" id="PTHR30024">
    <property type="entry name" value="ALIPHATIC SULFONATES-BINDING PROTEIN-RELATED"/>
    <property type="match status" value="1"/>
</dbReference>
<dbReference type="Gene3D" id="3.40.190.10">
    <property type="entry name" value="Periplasmic binding protein-like II"/>
    <property type="match status" value="2"/>
</dbReference>
<evidence type="ECO:0000256" key="2">
    <source>
        <dbReference type="ARBA" id="ARBA00010742"/>
    </source>
</evidence>
<comment type="caution">
    <text evidence="5">The sequence shown here is derived from an EMBL/GenBank/DDBJ whole genome shotgun (WGS) entry which is preliminary data.</text>
</comment>
<dbReference type="EMBL" id="JACEIQ010000028">
    <property type="protein sequence ID" value="MBA4496292.1"/>
    <property type="molecule type" value="Genomic_DNA"/>
</dbReference>
<evidence type="ECO:0000313" key="5">
    <source>
        <dbReference type="EMBL" id="MBA4496292.1"/>
    </source>
</evidence>
<accession>A0A7W2AAI0</accession>
<organism evidence="5 6">
    <name type="scientific">Paenactinomyces guangxiensis</name>
    <dbReference type="NCBI Taxonomy" id="1490290"/>
    <lineage>
        <taxon>Bacteria</taxon>
        <taxon>Bacillati</taxon>
        <taxon>Bacillota</taxon>
        <taxon>Bacilli</taxon>
        <taxon>Bacillales</taxon>
        <taxon>Thermoactinomycetaceae</taxon>
        <taxon>Paenactinomyces</taxon>
    </lineage>
</organism>
<reference evidence="5 6" key="1">
    <citation type="submission" date="2020-07" db="EMBL/GenBank/DDBJ databases">
        <authorList>
            <person name="Feng H."/>
        </authorList>
    </citation>
    <scope>NUCLEOTIDE SEQUENCE [LARGE SCALE GENOMIC DNA]</scope>
    <source>
        <strain evidence="6">s-10</strain>
    </source>
</reference>
<keyword evidence="3" id="KW-0732">Signal</keyword>
<dbReference type="Proteomes" id="UP000535491">
    <property type="component" value="Unassembled WGS sequence"/>
</dbReference>
<protein>
    <submittedName>
        <fullName evidence="5">ABC transporter substrate-binding protein</fullName>
    </submittedName>
</protein>
<dbReference type="PANTHER" id="PTHR30024:SF47">
    <property type="entry name" value="TAURINE-BINDING PERIPLASMIC PROTEIN"/>
    <property type="match status" value="1"/>
</dbReference>
<name>A0A7W2AAI0_9BACL</name>
<proteinExistence type="inferred from homology"/>
<keyword evidence="6" id="KW-1185">Reference proteome</keyword>
<dbReference type="GO" id="GO:0042597">
    <property type="term" value="C:periplasmic space"/>
    <property type="evidence" value="ECO:0007669"/>
    <property type="project" value="UniProtKB-SubCell"/>
</dbReference>
<feature type="domain" description="SsuA/THI5-like" evidence="4">
    <location>
        <begin position="42"/>
        <end position="251"/>
    </location>
</feature>
<dbReference type="InterPro" id="IPR015168">
    <property type="entry name" value="SsuA/THI5"/>
</dbReference>
<comment type="subcellular location">
    <subcellularLocation>
        <location evidence="1">Periplasm</location>
    </subcellularLocation>
</comment>
<evidence type="ECO:0000313" key="6">
    <source>
        <dbReference type="Proteomes" id="UP000535491"/>
    </source>
</evidence>
<dbReference type="AlphaFoldDB" id="A0A7W2AAI0"/>
<evidence type="ECO:0000259" key="4">
    <source>
        <dbReference type="Pfam" id="PF09084"/>
    </source>
</evidence>
<sequence length="335" mass="37433">MIGLVMALSLFSVLIACTGPEKQADGINKIRLVEVTHSLFYAPQYVAMSKGFFKEEGLDIELTNGNGGDKTMTTLVSNQSDIVLVGAEAGIYVTSRSSRQSIVAFAQLTQTDGTFLVSRKPISSFTWSMIKGKKLLGQRRGGMPQMVSEYVQRVNGIEPRKDVEIIQNVDYKNLPTAFASGTGDFAQLFEPMASKLEQEGKGYVVASFGKNSGLVPYTCYQTKKSFFDKHPDLIKRFTRAVYKGQKWVETHSVEEVADVMKQHFPESDESILRRVIERYKSQGSFATDPVIDEKEYNHLLDIMEQAGELPKKVPYEQLVDNRISQEVIKEAGAKK</sequence>
<dbReference type="SUPFAM" id="SSF53850">
    <property type="entry name" value="Periplasmic binding protein-like II"/>
    <property type="match status" value="1"/>
</dbReference>
<dbReference type="Pfam" id="PF09084">
    <property type="entry name" value="NMT1"/>
    <property type="match status" value="1"/>
</dbReference>
<evidence type="ECO:0000256" key="3">
    <source>
        <dbReference type="ARBA" id="ARBA00022729"/>
    </source>
</evidence>
<comment type="similarity">
    <text evidence="2">Belongs to the bacterial solute-binding protein SsuA/TauA family.</text>
</comment>
<evidence type="ECO:0000256" key="1">
    <source>
        <dbReference type="ARBA" id="ARBA00004418"/>
    </source>
</evidence>